<gene>
    <name evidence="10" type="ORF">HLB09_05240</name>
</gene>
<evidence type="ECO:0000256" key="3">
    <source>
        <dbReference type="ARBA" id="ARBA00022692"/>
    </source>
</evidence>
<dbReference type="RefSeq" id="WP_171202351.1">
    <property type="nucleotide sequence ID" value="NZ_BAAANP010000030.1"/>
</dbReference>
<dbReference type="InterPro" id="IPR035952">
    <property type="entry name" value="Rhomboid-like_sf"/>
</dbReference>
<evidence type="ECO:0000256" key="6">
    <source>
        <dbReference type="ARBA" id="ARBA00023136"/>
    </source>
</evidence>
<dbReference type="PANTHER" id="PTHR43731:SF14">
    <property type="entry name" value="PRESENILIN-ASSOCIATED RHOMBOID-LIKE PROTEIN, MITOCHONDRIAL"/>
    <property type="match status" value="1"/>
</dbReference>
<reference evidence="10 11" key="1">
    <citation type="submission" date="2020-05" db="EMBL/GenBank/DDBJ databases">
        <title>MicrobeNet Type strains.</title>
        <authorList>
            <person name="Nicholson A.C."/>
        </authorList>
    </citation>
    <scope>NUCLEOTIDE SEQUENCE [LARGE SCALE GENOMIC DNA]</scope>
    <source>
        <strain evidence="10 11">JCM 14547</strain>
    </source>
</reference>
<feature type="transmembrane region" description="Helical" evidence="8">
    <location>
        <begin position="177"/>
        <end position="199"/>
    </location>
</feature>
<keyword evidence="5 8" id="KW-1133">Transmembrane helix</keyword>
<evidence type="ECO:0000256" key="2">
    <source>
        <dbReference type="ARBA" id="ARBA00009045"/>
    </source>
</evidence>
<feature type="transmembrane region" description="Helical" evidence="8">
    <location>
        <begin position="205"/>
        <end position="223"/>
    </location>
</feature>
<dbReference type="GO" id="GO:0006508">
    <property type="term" value="P:proteolysis"/>
    <property type="evidence" value="ECO:0007669"/>
    <property type="project" value="UniProtKB-KW"/>
</dbReference>
<feature type="transmembrane region" description="Helical" evidence="8">
    <location>
        <begin position="230"/>
        <end position="251"/>
    </location>
</feature>
<proteinExistence type="inferred from homology"/>
<evidence type="ECO:0000313" key="11">
    <source>
        <dbReference type="Proteomes" id="UP000555552"/>
    </source>
</evidence>
<evidence type="ECO:0000256" key="4">
    <source>
        <dbReference type="ARBA" id="ARBA00022801"/>
    </source>
</evidence>
<feature type="transmembrane region" description="Helical" evidence="8">
    <location>
        <begin position="281"/>
        <end position="301"/>
    </location>
</feature>
<dbReference type="GO" id="GO:0004252">
    <property type="term" value="F:serine-type endopeptidase activity"/>
    <property type="evidence" value="ECO:0007669"/>
    <property type="project" value="InterPro"/>
</dbReference>
<comment type="caution">
    <text evidence="10">The sequence shown here is derived from an EMBL/GenBank/DDBJ whole genome shotgun (WGS) entry which is preliminary data.</text>
</comment>
<evidence type="ECO:0000256" key="8">
    <source>
        <dbReference type="SAM" id="Phobius"/>
    </source>
</evidence>
<dbReference type="InterPro" id="IPR022764">
    <property type="entry name" value="Peptidase_S54_rhomboid_dom"/>
</dbReference>
<accession>A0A849BMB5</accession>
<dbReference type="Proteomes" id="UP000555552">
    <property type="component" value="Unassembled WGS sequence"/>
</dbReference>
<keyword evidence="6 8" id="KW-0472">Membrane</keyword>
<dbReference type="Gene3D" id="1.20.1540.10">
    <property type="entry name" value="Rhomboid-like"/>
    <property type="match status" value="1"/>
</dbReference>
<keyword evidence="11" id="KW-1185">Reference proteome</keyword>
<keyword evidence="4" id="KW-0378">Hydrolase</keyword>
<comment type="similarity">
    <text evidence="2">Belongs to the peptidase S54 family.</text>
</comment>
<keyword evidence="10" id="KW-0645">Protease</keyword>
<dbReference type="AlphaFoldDB" id="A0A849BMB5"/>
<comment type="subcellular location">
    <subcellularLocation>
        <location evidence="1">Membrane</location>
        <topology evidence="1">Multi-pass membrane protein</topology>
    </subcellularLocation>
</comment>
<evidence type="ECO:0000256" key="5">
    <source>
        <dbReference type="ARBA" id="ARBA00022989"/>
    </source>
</evidence>
<evidence type="ECO:0000256" key="7">
    <source>
        <dbReference type="SAM" id="MobiDB-lite"/>
    </source>
</evidence>
<protein>
    <submittedName>
        <fullName evidence="10">Rhomboid family intramembrane serine protease</fullName>
    </submittedName>
</protein>
<dbReference type="CDD" id="cd19756">
    <property type="entry name" value="Bbox2"/>
    <property type="match status" value="1"/>
</dbReference>
<organism evidence="10 11">
    <name type="scientific">Pseudokineococcus marinus</name>
    <dbReference type="NCBI Taxonomy" id="351215"/>
    <lineage>
        <taxon>Bacteria</taxon>
        <taxon>Bacillati</taxon>
        <taxon>Actinomycetota</taxon>
        <taxon>Actinomycetes</taxon>
        <taxon>Kineosporiales</taxon>
        <taxon>Kineosporiaceae</taxon>
        <taxon>Pseudokineococcus</taxon>
    </lineage>
</organism>
<dbReference type="SUPFAM" id="SSF144091">
    <property type="entry name" value="Rhomboid-like"/>
    <property type="match status" value="1"/>
</dbReference>
<feature type="compositionally biased region" description="Gly residues" evidence="7">
    <location>
        <begin position="22"/>
        <end position="31"/>
    </location>
</feature>
<dbReference type="PANTHER" id="PTHR43731">
    <property type="entry name" value="RHOMBOID PROTEASE"/>
    <property type="match status" value="1"/>
</dbReference>
<name>A0A849BMB5_9ACTN</name>
<evidence type="ECO:0000256" key="1">
    <source>
        <dbReference type="ARBA" id="ARBA00004141"/>
    </source>
</evidence>
<evidence type="ECO:0000259" key="9">
    <source>
        <dbReference type="Pfam" id="PF01694"/>
    </source>
</evidence>
<dbReference type="GO" id="GO:0016020">
    <property type="term" value="C:membrane"/>
    <property type="evidence" value="ECO:0007669"/>
    <property type="project" value="UniProtKB-SubCell"/>
</dbReference>
<dbReference type="Pfam" id="PF01694">
    <property type="entry name" value="Rhomboid"/>
    <property type="match status" value="1"/>
</dbReference>
<feature type="transmembrane region" description="Helical" evidence="8">
    <location>
        <begin position="96"/>
        <end position="126"/>
    </location>
</feature>
<dbReference type="EMBL" id="JABEMA010000046">
    <property type="protein sequence ID" value="NNH22505.1"/>
    <property type="molecule type" value="Genomic_DNA"/>
</dbReference>
<evidence type="ECO:0000313" key="10">
    <source>
        <dbReference type="EMBL" id="NNH22505.1"/>
    </source>
</evidence>
<dbReference type="InterPro" id="IPR050925">
    <property type="entry name" value="Rhomboid_protease_S54"/>
</dbReference>
<feature type="domain" description="Peptidase S54 rhomboid" evidence="9">
    <location>
        <begin position="133"/>
        <end position="272"/>
    </location>
</feature>
<feature type="region of interest" description="Disordered" evidence="7">
    <location>
        <begin position="1"/>
        <end position="35"/>
    </location>
</feature>
<sequence>MSTAGPGSPGAPGEPDRPGAGDQHGPGGGAGVPVCPRHPDRESYVRCQRCGRPTCPECQREAPVGVQCVDCVAQARREAPTVRTALGGRARGGRPVVTLTLIGACVAMYVLQIASGNVVTNLLGFWPPAAGAEPWRYLTSAFLHSPGGLLPLHLLLNMYVLYVVGPPLEQLLGRGRFLGLYLLSAFGGSVAYQLVWAVFDTQARLAVGASGAVFGLFGALLVVQRRMRVPVGQIGVVLGINLVLSFVIPGIAWEAHLGGLATGAAAAALLVRAPRRPAAQAAGLAGLAVLWVALAVVATLLRG</sequence>
<feature type="transmembrane region" description="Helical" evidence="8">
    <location>
        <begin position="146"/>
        <end position="165"/>
    </location>
</feature>
<keyword evidence="3 8" id="KW-0812">Transmembrane</keyword>